<dbReference type="PRINTS" id="PR00313">
    <property type="entry name" value="CABNDNGRPT"/>
</dbReference>
<dbReference type="PROSITE" id="PS00330">
    <property type="entry name" value="HEMOLYSIN_CALCIUM"/>
    <property type="match status" value="3"/>
</dbReference>
<dbReference type="Gene3D" id="2.160.20.10">
    <property type="entry name" value="Single-stranded right-handed beta-helix, Pectin lyase-like"/>
    <property type="match status" value="2"/>
</dbReference>
<dbReference type="Proteomes" id="UP000623440">
    <property type="component" value="Unassembled WGS sequence"/>
</dbReference>
<dbReference type="PANTHER" id="PTHR38340">
    <property type="entry name" value="S-LAYER PROTEIN"/>
    <property type="match status" value="1"/>
</dbReference>
<name>A0ABR8DR56_9NOSO</name>
<sequence>MTTLHTSHLQENPVTSISYTDSLVFIDMAIEDYSSLVNGVLPNTQVFLLDSTQNGVEQITKILASCVDPQGLLVRHRSNLTNIHIVCHGVPGSLQLGNTHLGLDTLAEYSQQLQQWQKIFSVSAKNHNPLNLLIYGCNVASGDMGAEFIAKLQQLTGANIAASRQRIGNAALGGNWELEVRTDEMEVNLAFTQTTREAYPGVLATFTVNSTQDTDDDANNDIMTLREAINLANTTAGDDAIAFGGIFLDDTPDVITLTSGKLTITDDITILGTGASKLTVSGNNASRVFEISGIGRDVSIDGLAIANGNDSGILINTNSILSLTNSNVFNNTATSNGGGINNFGTLSLSNCNVFNNTATSSGGGINNTGILNVTKSSVSDNTANQSEGGDGGGGGINNKIFASTFITNSTVSNNTATFSGGGIDNGGTLKLTNSTVSNNTATFSGGGISNGQFDGDDVFGTAVVINSTVSGNKAGGGIVNNFTRFSIINSTINNNNGGGVFSTEPNLFLDSILAGTIVGNTIIAGNFDKSSSGDINLDVSGSTFSDLGNNLIGNQTGSTNFTTSTLVGTSASPIDPKLGPLANNGGATLTSTLLAGSPAINAGNNSLVATNITTDQRGNGFNRIFSGTVDIGAYEVQSPITPLPVNTDTVVTNTNDSGAGSLRQALLNANATAGADIITFADSVFTDATPDIITLTSGQLTITDDVTIVGTGASVLTISGNNASTVFEIAGTGTDVSIDGLKIANANDVIYGSIFLNSNTSLNLTNSTVLDNQGAVGGIFNRGNLSLTNTTVSRNQGSSLGGGVFNTGTLSLTNSNVSGNTVFGFYGYGGGIFNTGILKIIGSTISGNQASTSGINARTPSRDPSYGGGIYNSGTVDITGSTISGNEAVEGGAVFNDGTFNLVNSTVSSNRVYSRGGGIYNNSGTLTLTNSTIANNEALDNFATAENGGVFNESNGTVIVENTIIAGNLKFDVSSDVKGNFTDLGNNLIGDNTDSTGFTTSILVGTSANPIDPKLSPLQNNGGATFTNALLEGSPAINAGNNALIPAGITTDQRGAGFDRISQATVDIGALEFNSLIGTSGADNLVGKNYGEIINAQAGNDTITGNQGNDLIIGGGDKDRFVYNLGDGVDTITDFSGLGKGSNPSAAIIGELDILKFQGAGLTARNLLLTQNGNNLEIAFEGVADDKVILQNFALENLENLSTVGNILFDGQSSIRDSFDVFNANSTPSTINKNTVTFLNDLNNNVDGFDNLADVINGQGGNDRIDGKSGNDLLRGGAGNDSLIGGAGDDILVGDAGNDSLIGGAGNDILFTDAGNDRLIGGAGDDILFRGSKNGDSAQSILTGSSGNDQFIYQTFGFFGDKITDFNQAEDKLVLTDVFKSLGYTGSNPISDRRLQFVQSGTSTLVQVSRVDSLFYDNFFSTLTSLDNFTATNLVVGTNVIV</sequence>
<gene>
    <name evidence="4" type="ORF">H6G97_21100</name>
</gene>
<dbReference type="Pfam" id="PF00353">
    <property type="entry name" value="HemolysinCabind"/>
    <property type="match status" value="3"/>
</dbReference>
<dbReference type="Gene3D" id="2.150.10.10">
    <property type="entry name" value="Serralysin-like metalloprotease, C-terminal"/>
    <property type="match status" value="3"/>
</dbReference>
<organism evidence="4 5">
    <name type="scientific">Nostoc flagelliforme FACHB-838</name>
    <dbReference type="NCBI Taxonomy" id="2692904"/>
    <lineage>
        <taxon>Bacteria</taxon>
        <taxon>Bacillati</taxon>
        <taxon>Cyanobacteriota</taxon>
        <taxon>Cyanophyceae</taxon>
        <taxon>Nostocales</taxon>
        <taxon>Nostocaceae</taxon>
        <taxon>Nostoc</taxon>
    </lineage>
</organism>
<dbReference type="InterPro" id="IPR050557">
    <property type="entry name" value="RTX_toxin/Mannuronan_C5-epim"/>
</dbReference>
<dbReference type="EMBL" id="JACJSI010000045">
    <property type="protein sequence ID" value="MBD2531947.1"/>
    <property type="molecule type" value="Genomic_DNA"/>
</dbReference>
<dbReference type="InterPro" id="IPR059226">
    <property type="entry name" value="Choice_anch_Q_dom"/>
</dbReference>
<proteinExistence type="predicted"/>
<feature type="domain" description="DUF4347" evidence="3">
    <location>
        <begin position="23"/>
        <end position="203"/>
    </location>
</feature>
<accession>A0ABR8DR56</accession>
<dbReference type="InterPro" id="IPR006626">
    <property type="entry name" value="PbH1"/>
</dbReference>
<dbReference type="NCBIfam" id="NF041518">
    <property type="entry name" value="choice_anch_Q"/>
    <property type="match status" value="2"/>
</dbReference>
<dbReference type="InterPro" id="IPR001343">
    <property type="entry name" value="Hemolysn_Ca-bd"/>
</dbReference>
<keyword evidence="5" id="KW-1185">Reference proteome</keyword>
<evidence type="ECO:0000259" key="3">
    <source>
        <dbReference type="Pfam" id="PF14252"/>
    </source>
</evidence>
<comment type="subcellular location">
    <subcellularLocation>
        <location evidence="1">Secreted</location>
    </subcellularLocation>
</comment>
<dbReference type="NCBIfam" id="TIGR04214">
    <property type="entry name" value="CSLREA_Nterm"/>
    <property type="match status" value="1"/>
</dbReference>
<dbReference type="InterPro" id="IPR012334">
    <property type="entry name" value="Pectin_lyas_fold"/>
</dbReference>
<evidence type="ECO:0000256" key="1">
    <source>
        <dbReference type="ARBA" id="ARBA00004613"/>
    </source>
</evidence>
<dbReference type="SUPFAM" id="SSF51120">
    <property type="entry name" value="beta-Roll"/>
    <property type="match status" value="3"/>
</dbReference>
<dbReference type="PANTHER" id="PTHR38340:SF1">
    <property type="entry name" value="S-LAYER PROTEIN"/>
    <property type="match status" value="1"/>
</dbReference>
<evidence type="ECO:0000313" key="4">
    <source>
        <dbReference type="EMBL" id="MBD2531947.1"/>
    </source>
</evidence>
<protein>
    <submittedName>
        <fullName evidence="4">DUF4347 domain-containing protein</fullName>
    </submittedName>
</protein>
<reference evidence="4 5" key="1">
    <citation type="journal article" date="2020" name="ISME J.">
        <title>Comparative genomics reveals insights into cyanobacterial evolution and habitat adaptation.</title>
        <authorList>
            <person name="Chen M.Y."/>
            <person name="Teng W.K."/>
            <person name="Zhao L."/>
            <person name="Hu C.X."/>
            <person name="Zhou Y.K."/>
            <person name="Han B.P."/>
            <person name="Song L.R."/>
            <person name="Shu W.S."/>
        </authorList>
    </citation>
    <scope>NUCLEOTIDE SEQUENCE [LARGE SCALE GENOMIC DNA]</scope>
    <source>
        <strain evidence="4 5">FACHB-838</strain>
    </source>
</reference>
<evidence type="ECO:0000313" key="5">
    <source>
        <dbReference type="Proteomes" id="UP000623440"/>
    </source>
</evidence>
<evidence type="ECO:0000256" key="2">
    <source>
        <dbReference type="ARBA" id="ARBA00022525"/>
    </source>
</evidence>
<dbReference type="InterPro" id="IPR011049">
    <property type="entry name" value="Serralysin-like_metalloprot_C"/>
</dbReference>
<keyword evidence="2" id="KW-0964">Secreted</keyword>
<dbReference type="SUPFAM" id="SSF51126">
    <property type="entry name" value="Pectin lyase-like"/>
    <property type="match status" value="2"/>
</dbReference>
<dbReference type="InterPro" id="IPR026457">
    <property type="entry name" value="CSLREA_Nterm"/>
</dbReference>
<dbReference type="SMART" id="SM00710">
    <property type="entry name" value="PbH1"/>
    <property type="match status" value="11"/>
</dbReference>
<dbReference type="RefSeq" id="WP_190942611.1">
    <property type="nucleotide sequence ID" value="NZ_JACJSI010000045.1"/>
</dbReference>
<dbReference type="InterPro" id="IPR025592">
    <property type="entry name" value="DUF4347"/>
</dbReference>
<dbReference type="Pfam" id="PF14252">
    <property type="entry name" value="DUF4347"/>
    <property type="match status" value="1"/>
</dbReference>
<dbReference type="InterPro" id="IPR011050">
    <property type="entry name" value="Pectin_lyase_fold/virulence"/>
</dbReference>
<dbReference type="InterPro" id="IPR018511">
    <property type="entry name" value="Hemolysin-typ_Ca-bd_CS"/>
</dbReference>
<comment type="caution">
    <text evidence="4">The sequence shown here is derived from an EMBL/GenBank/DDBJ whole genome shotgun (WGS) entry which is preliminary data.</text>
</comment>